<gene>
    <name evidence="2" type="ORF">SAMN05421743_12469</name>
</gene>
<dbReference type="SMART" id="SM00331">
    <property type="entry name" value="PP2C_SIG"/>
    <property type="match status" value="1"/>
</dbReference>
<dbReference type="SUPFAM" id="SSF81606">
    <property type="entry name" value="PP2C-like"/>
    <property type="match status" value="1"/>
</dbReference>
<dbReference type="AlphaFoldDB" id="A0A1H4H9D7"/>
<dbReference type="Gene3D" id="3.60.40.10">
    <property type="entry name" value="PPM-type phosphatase domain"/>
    <property type="match status" value="1"/>
</dbReference>
<dbReference type="PANTHER" id="PTHR35801:SF1">
    <property type="entry name" value="PHOSPHOSERINE PHOSPHATASE RSBX"/>
    <property type="match status" value="1"/>
</dbReference>
<name>A0A1H4H9D7_9BACI</name>
<sequence length="198" mass="22356">MSNEVRRVKIAAYQKPKKGNYYCGDSYYYKETDKSFVCAIADGLGSGELAKESSQAVMDVIEDFPDLSIEALIKKCNEALMSKRGVVLGILKIDFPTETYSYSSIGNIGIMTVTSEGRKKRNIPLAGYLTGYPKKMRVVYGKLERGLVFIMFSDGVNERQLSSKLFHDFNVDRIVKQYENENGDVRDDDTTLIAMKYD</sequence>
<evidence type="ECO:0000259" key="1">
    <source>
        <dbReference type="SMART" id="SM00331"/>
    </source>
</evidence>
<dbReference type="Proteomes" id="UP000198584">
    <property type="component" value="Unassembled WGS sequence"/>
</dbReference>
<proteinExistence type="predicted"/>
<dbReference type="RefSeq" id="WP_093046716.1">
    <property type="nucleotide sequence ID" value="NZ_FNQR01000024.1"/>
</dbReference>
<dbReference type="InterPro" id="IPR001932">
    <property type="entry name" value="PPM-type_phosphatase-like_dom"/>
</dbReference>
<dbReference type="InterPro" id="IPR039248">
    <property type="entry name" value="Ptase_RsbX"/>
</dbReference>
<reference evidence="2 3" key="1">
    <citation type="submission" date="2016-10" db="EMBL/GenBank/DDBJ databases">
        <authorList>
            <person name="de Groot N.N."/>
        </authorList>
    </citation>
    <scope>NUCLEOTIDE SEQUENCE [LARGE SCALE GENOMIC DNA]</scope>
    <source>
        <strain evidence="2 3">CCM7597</strain>
    </source>
</reference>
<evidence type="ECO:0000313" key="2">
    <source>
        <dbReference type="EMBL" id="SEB18447.1"/>
    </source>
</evidence>
<dbReference type="OrthoDB" id="1090916at2"/>
<accession>A0A1H4H9D7</accession>
<organism evidence="2 3">
    <name type="scientific">Thalassobacillus cyri</name>
    <dbReference type="NCBI Taxonomy" id="571932"/>
    <lineage>
        <taxon>Bacteria</taxon>
        <taxon>Bacillati</taxon>
        <taxon>Bacillota</taxon>
        <taxon>Bacilli</taxon>
        <taxon>Bacillales</taxon>
        <taxon>Bacillaceae</taxon>
        <taxon>Thalassobacillus</taxon>
    </lineage>
</organism>
<dbReference type="EMBL" id="FNQR01000024">
    <property type="protein sequence ID" value="SEB18447.1"/>
    <property type="molecule type" value="Genomic_DNA"/>
</dbReference>
<dbReference type="Pfam" id="PF07228">
    <property type="entry name" value="SpoIIE"/>
    <property type="match status" value="1"/>
</dbReference>
<dbReference type="InterPro" id="IPR036457">
    <property type="entry name" value="PPM-type-like_dom_sf"/>
</dbReference>
<evidence type="ECO:0000313" key="3">
    <source>
        <dbReference type="Proteomes" id="UP000198584"/>
    </source>
</evidence>
<dbReference type="STRING" id="571932.SAMN05421743_12469"/>
<feature type="domain" description="PPM-type phosphatase" evidence="1">
    <location>
        <begin position="5"/>
        <end position="197"/>
    </location>
</feature>
<protein>
    <submittedName>
        <fullName evidence="2">Negative regulator of sigma-B (Phosphoserine phosphatase)</fullName>
    </submittedName>
</protein>
<keyword evidence="3" id="KW-1185">Reference proteome</keyword>
<dbReference type="PANTHER" id="PTHR35801">
    <property type="entry name" value="PHOSPHOSERINE PHOSPHATASE RSBX"/>
    <property type="match status" value="1"/>
</dbReference>